<gene>
    <name evidence="2" type="ORF">AACH06_27940</name>
</gene>
<accession>A0ABU9BXS9</accession>
<dbReference type="InterPro" id="IPR001173">
    <property type="entry name" value="Glyco_trans_2-like"/>
</dbReference>
<dbReference type="GO" id="GO:0016757">
    <property type="term" value="F:glycosyltransferase activity"/>
    <property type="evidence" value="ECO:0007669"/>
    <property type="project" value="UniProtKB-KW"/>
</dbReference>
<organism evidence="2 3">
    <name type="scientific">Ideonella lacteola</name>
    <dbReference type="NCBI Taxonomy" id="2984193"/>
    <lineage>
        <taxon>Bacteria</taxon>
        <taxon>Pseudomonadati</taxon>
        <taxon>Pseudomonadota</taxon>
        <taxon>Betaproteobacteria</taxon>
        <taxon>Burkholderiales</taxon>
        <taxon>Sphaerotilaceae</taxon>
        <taxon>Ideonella</taxon>
    </lineage>
</organism>
<dbReference type="Pfam" id="PF00535">
    <property type="entry name" value="Glycos_transf_2"/>
    <property type="match status" value="1"/>
</dbReference>
<sequence length="521" mass="57861">MHAHPFPAVDGDLPGLLRRLHGQAGDGGDASDTLRAIGPRAKAMPTLVGAMCIGGAGLARRLLSHAYPGSIADEQTGALLEAFNQVLMPAADTTDPAEHEQRAAQWLIDSFGLDAPTAAVFDIVRAGLLIDLGPSSELPVAIKGAMDLEQWALALRGLERQRSEMKERTPRGCFGRAAMCLHRLGRFEEADRWVRTGLGEKQAALITIPPLQTEAELLARWGHVDRPVISIICTTYNHERYIDSAIRGFLSQVCEYPFEILIHDDASTDRTQEVVRGWQQRYPNIIKPLLQTVNQKSQGVRPFETMLARAQGDFVATCEGDDFWIDAGKLQRQVGFLIANPDFSCTTHNYHHFVESSLTVKPWRRAAQDFVMTRRQLMGVRWLLWLPTLVFRKTFSVLPPERSLAAFGDQFLTSYLGTWGRGMYFETLFAAVRRENEFSTWSPLPEAEKERRRVKTWLAMVRLHQRLGHAHAVDEMMAKVIASPLDSMVKAALIHDTASHDPAATSAAAPVSTSPTHFAAA</sequence>
<protein>
    <submittedName>
        <fullName evidence="2">Glycosyltransferase</fullName>
        <ecNumber evidence="2">2.4.-.-</ecNumber>
    </submittedName>
</protein>
<dbReference type="PANTHER" id="PTHR22916">
    <property type="entry name" value="GLYCOSYLTRANSFERASE"/>
    <property type="match status" value="1"/>
</dbReference>
<dbReference type="EMBL" id="JBBUTG010000032">
    <property type="protein sequence ID" value="MEK8034666.1"/>
    <property type="molecule type" value="Genomic_DNA"/>
</dbReference>
<dbReference type="Gene3D" id="3.90.550.10">
    <property type="entry name" value="Spore Coat Polysaccharide Biosynthesis Protein SpsA, Chain A"/>
    <property type="match status" value="1"/>
</dbReference>
<dbReference type="InterPro" id="IPR029044">
    <property type="entry name" value="Nucleotide-diphossugar_trans"/>
</dbReference>
<feature type="domain" description="Glycosyltransferase 2-like" evidence="1">
    <location>
        <begin position="230"/>
        <end position="364"/>
    </location>
</feature>
<evidence type="ECO:0000313" key="2">
    <source>
        <dbReference type="EMBL" id="MEK8034666.1"/>
    </source>
</evidence>
<keyword evidence="2" id="KW-0808">Transferase</keyword>
<keyword evidence="3" id="KW-1185">Reference proteome</keyword>
<keyword evidence="2" id="KW-0328">Glycosyltransferase</keyword>
<reference evidence="2 3" key="1">
    <citation type="submission" date="2024-04" db="EMBL/GenBank/DDBJ databases">
        <title>Novel species of the genus Ideonella isolated from streams.</title>
        <authorList>
            <person name="Lu H."/>
        </authorList>
    </citation>
    <scope>NUCLEOTIDE SEQUENCE [LARGE SCALE GENOMIC DNA]</scope>
    <source>
        <strain evidence="2 3">DXS29W</strain>
    </source>
</reference>
<dbReference type="EC" id="2.4.-.-" evidence="2"/>
<comment type="caution">
    <text evidence="2">The sequence shown here is derived from an EMBL/GenBank/DDBJ whole genome shotgun (WGS) entry which is preliminary data.</text>
</comment>
<dbReference type="SUPFAM" id="SSF53448">
    <property type="entry name" value="Nucleotide-diphospho-sugar transferases"/>
    <property type="match status" value="1"/>
</dbReference>
<evidence type="ECO:0000313" key="3">
    <source>
        <dbReference type="Proteomes" id="UP001371218"/>
    </source>
</evidence>
<dbReference type="Proteomes" id="UP001371218">
    <property type="component" value="Unassembled WGS sequence"/>
</dbReference>
<proteinExistence type="predicted"/>
<dbReference type="RefSeq" id="WP_341429093.1">
    <property type="nucleotide sequence ID" value="NZ_JBBUTG010000032.1"/>
</dbReference>
<dbReference type="PANTHER" id="PTHR22916:SF3">
    <property type="entry name" value="UDP-GLCNAC:BETAGAL BETA-1,3-N-ACETYLGLUCOSAMINYLTRANSFERASE-LIKE PROTEIN 1"/>
    <property type="match status" value="1"/>
</dbReference>
<name>A0ABU9BXS9_9BURK</name>
<evidence type="ECO:0000259" key="1">
    <source>
        <dbReference type="Pfam" id="PF00535"/>
    </source>
</evidence>